<keyword evidence="2" id="KW-0949">S-adenosyl-L-methionine</keyword>
<proteinExistence type="predicted"/>
<evidence type="ECO:0000259" key="6">
    <source>
        <dbReference type="PROSITE" id="PS51332"/>
    </source>
</evidence>
<dbReference type="Pfam" id="PF04055">
    <property type="entry name" value="Radical_SAM"/>
    <property type="match status" value="1"/>
</dbReference>
<dbReference type="SFLD" id="SFLDG01082">
    <property type="entry name" value="B12-binding_domain_containing"/>
    <property type="match status" value="1"/>
</dbReference>
<dbReference type="PROSITE" id="PS51918">
    <property type="entry name" value="RADICAL_SAM"/>
    <property type="match status" value="1"/>
</dbReference>
<dbReference type="SMART" id="SM00729">
    <property type="entry name" value="Elp3"/>
    <property type="match status" value="1"/>
</dbReference>
<dbReference type="CDD" id="cd01335">
    <property type="entry name" value="Radical_SAM"/>
    <property type="match status" value="1"/>
</dbReference>
<dbReference type="GO" id="GO:0046872">
    <property type="term" value="F:metal ion binding"/>
    <property type="evidence" value="ECO:0007669"/>
    <property type="project" value="UniProtKB-KW"/>
</dbReference>
<evidence type="ECO:0000259" key="7">
    <source>
        <dbReference type="PROSITE" id="PS51918"/>
    </source>
</evidence>
<dbReference type="PROSITE" id="PS51332">
    <property type="entry name" value="B12_BINDING"/>
    <property type="match status" value="1"/>
</dbReference>
<evidence type="ECO:0000313" key="8">
    <source>
        <dbReference type="EMBL" id="KKN63836.1"/>
    </source>
</evidence>
<keyword evidence="5" id="KW-0411">Iron-sulfur</keyword>
<evidence type="ECO:0000256" key="1">
    <source>
        <dbReference type="ARBA" id="ARBA00001966"/>
    </source>
</evidence>
<dbReference type="SUPFAM" id="SSF102114">
    <property type="entry name" value="Radical SAM enzymes"/>
    <property type="match status" value="1"/>
</dbReference>
<evidence type="ECO:0000256" key="2">
    <source>
        <dbReference type="ARBA" id="ARBA00022691"/>
    </source>
</evidence>
<dbReference type="Gene3D" id="3.80.30.20">
    <property type="entry name" value="tm_1862 like domain"/>
    <property type="match status" value="1"/>
</dbReference>
<dbReference type="PANTHER" id="PTHR43409:SF16">
    <property type="entry name" value="SLR0320 PROTEIN"/>
    <property type="match status" value="1"/>
</dbReference>
<comment type="cofactor">
    <cofactor evidence="1">
        <name>[4Fe-4S] cluster</name>
        <dbReference type="ChEBI" id="CHEBI:49883"/>
    </cofactor>
</comment>
<dbReference type="PANTHER" id="PTHR43409">
    <property type="entry name" value="ANAEROBIC MAGNESIUM-PROTOPORPHYRIN IX MONOMETHYL ESTER CYCLASE-RELATED"/>
    <property type="match status" value="1"/>
</dbReference>
<feature type="domain" description="B12-binding" evidence="6">
    <location>
        <begin position="56"/>
        <end position="212"/>
    </location>
</feature>
<dbReference type="SFLD" id="SFLDG01123">
    <property type="entry name" value="methyltransferase_(Class_B)"/>
    <property type="match status" value="1"/>
</dbReference>
<dbReference type="EMBL" id="LAZR01000577">
    <property type="protein sequence ID" value="KKN63836.1"/>
    <property type="molecule type" value="Genomic_DNA"/>
</dbReference>
<dbReference type="InterPro" id="IPR006158">
    <property type="entry name" value="Cobalamin-bd"/>
</dbReference>
<name>A0A0F9URQ3_9ZZZZ</name>
<evidence type="ECO:0000256" key="4">
    <source>
        <dbReference type="ARBA" id="ARBA00023004"/>
    </source>
</evidence>
<dbReference type="InterPro" id="IPR006638">
    <property type="entry name" value="Elp3/MiaA/NifB-like_rSAM"/>
</dbReference>
<dbReference type="AlphaFoldDB" id="A0A0F9URQ3"/>
<keyword evidence="4" id="KW-0408">Iron</keyword>
<protein>
    <submittedName>
        <fullName evidence="8">Uncharacterized protein</fullName>
    </submittedName>
</protein>
<dbReference type="GO" id="GO:0031419">
    <property type="term" value="F:cobalamin binding"/>
    <property type="evidence" value="ECO:0007669"/>
    <property type="project" value="InterPro"/>
</dbReference>
<dbReference type="GO" id="GO:0003824">
    <property type="term" value="F:catalytic activity"/>
    <property type="evidence" value="ECO:0007669"/>
    <property type="project" value="InterPro"/>
</dbReference>
<comment type="caution">
    <text evidence="8">The sequence shown here is derived from an EMBL/GenBank/DDBJ whole genome shotgun (WGS) entry which is preliminary data.</text>
</comment>
<feature type="domain" description="Radical SAM core" evidence="7">
    <location>
        <begin position="256"/>
        <end position="475"/>
    </location>
</feature>
<dbReference type="InterPro" id="IPR034466">
    <property type="entry name" value="Methyltransferase_Class_B"/>
</dbReference>
<reference evidence="8" key="1">
    <citation type="journal article" date="2015" name="Nature">
        <title>Complex archaea that bridge the gap between prokaryotes and eukaryotes.</title>
        <authorList>
            <person name="Spang A."/>
            <person name="Saw J.H."/>
            <person name="Jorgensen S.L."/>
            <person name="Zaremba-Niedzwiedzka K."/>
            <person name="Martijn J."/>
            <person name="Lind A.E."/>
            <person name="van Eijk R."/>
            <person name="Schleper C."/>
            <person name="Guy L."/>
            <person name="Ettema T.J."/>
        </authorList>
    </citation>
    <scope>NUCLEOTIDE SEQUENCE</scope>
</reference>
<evidence type="ECO:0000256" key="5">
    <source>
        <dbReference type="ARBA" id="ARBA00023014"/>
    </source>
</evidence>
<organism evidence="8">
    <name type="scientific">marine sediment metagenome</name>
    <dbReference type="NCBI Taxonomy" id="412755"/>
    <lineage>
        <taxon>unclassified sequences</taxon>
        <taxon>metagenomes</taxon>
        <taxon>ecological metagenomes</taxon>
    </lineage>
</organism>
<evidence type="ECO:0000256" key="3">
    <source>
        <dbReference type="ARBA" id="ARBA00022723"/>
    </source>
</evidence>
<dbReference type="GO" id="GO:0005829">
    <property type="term" value="C:cytosol"/>
    <property type="evidence" value="ECO:0007669"/>
    <property type="project" value="TreeGrafter"/>
</dbReference>
<gene>
    <name evidence="8" type="ORF">LCGC14_0497660</name>
</gene>
<keyword evidence="3" id="KW-0479">Metal-binding</keyword>
<dbReference type="InterPro" id="IPR051198">
    <property type="entry name" value="BchE-like"/>
</dbReference>
<dbReference type="Gene3D" id="3.40.50.280">
    <property type="entry name" value="Cobalamin-binding domain"/>
    <property type="match status" value="1"/>
</dbReference>
<dbReference type="SFLD" id="SFLDS00029">
    <property type="entry name" value="Radical_SAM"/>
    <property type="match status" value="1"/>
</dbReference>
<dbReference type="InterPro" id="IPR007197">
    <property type="entry name" value="rSAM"/>
</dbReference>
<accession>A0A0F9URQ3</accession>
<dbReference type="InterPro" id="IPR058240">
    <property type="entry name" value="rSAM_sf"/>
</dbReference>
<dbReference type="GO" id="GO:0051539">
    <property type="term" value="F:4 iron, 4 sulfur cluster binding"/>
    <property type="evidence" value="ECO:0007669"/>
    <property type="project" value="UniProtKB-KW"/>
</dbReference>
<dbReference type="InterPro" id="IPR023404">
    <property type="entry name" value="rSAM_horseshoe"/>
</dbReference>
<sequence>MTTKALLSIVPPYMTMNAPPAGAAALLGHLKREGLDFGFLDLRLSAPSVPSPTYDPVGMFGENFVMDIPDLPLALAIIAGFDDGQDGLFTAFDAPWFRTYCMERGLRHYRLRAYLKGIHDLAEDAFRSTKNVEFIGFSTWSSNLVTTLITCARLKRRAAPPFIVLGGPQVTESRASAMLALRSGLVDAVILGEGEAALADLYRAWEAGTLQDGVPGVLLRQPDGEVRDGGPRRMMHLKQMALADYHEMALPDYDNHHSALRLPFQLSRGCTDKCTFCSEWVFWKHFRLDTVDHAVEHIEHLMTEYGIRDFHFTDSLINGHMRRLRQFAENVIERGLDISWGGFMRADMDDETAALLKKAGLAYAFIGVESLSDETLELMNKRRTENDNARAIRAFLDAGVEVQVGIIPGFPGDTRARFIRSLETLDDIYGEYGDIFDYTSEPFILSPAQPIYQNLDEVGVTLGFWDDEILGLAPRYRDITENVACTVSGSNQGIERVGQLRLLKIMSEKQLNGSGINRPDEAVLDGVVFRNADGFAVAQLTNRGRLESVLIPASERRKCTRMARAARHFAAACEDPAFMAYWAGLQAQQLWPSDRPIYPDQGAAAPRAVGHYYIPHHVVARPQPGQGAGGIVLFNGVSQVSDTLPAALAPVLQWLARRPRRTVDLHRELAAVTGSKDEAWKLVERLAGSGMIRARRPKAAAPVALSEPAPVMESPVPVP</sequence>